<gene>
    <name evidence="2" type="ORF">PoB_006349900</name>
</gene>
<protein>
    <submittedName>
        <fullName evidence="2">Uncharacterized protein</fullName>
    </submittedName>
</protein>
<organism evidence="2 3">
    <name type="scientific">Plakobranchus ocellatus</name>
    <dbReference type="NCBI Taxonomy" id="259542"/>
    <lineage>
        <taxon>Eukaryota</taxon>
        <taxon>Metazoa</taxon>
        <taxon>Spiralia</taxon>
        <taxon>Lophotrochozoa</taxon>
        <taxon>Mollusca</taxon>
        <taxon>Gastropoda</taxon>
        <taxon>Heterobranchia</taxon>
        <taxon>Euthyneura</taxon>
        <taxon>Panpulmonata</taxon>
        <taxon>Sacoglossa</taxon>
        <taxon>Placobranchoidea</taxon>
        <taxon>Plakobranchidae</taxon>
        <taxon>Plakobranchus</taxon>
    </lineage>
</organism>
<reference evidence="2 3" key="1">
    <citation type="journal article" date="2021" name="Elife">
        <title>Chloroplast acquisition without the gene transfer in kleptoplastic sea slugs, Plakobranchus ocellatus.</title>
        <authorList>
            <person name="Maeda T."/>
            <person name="Takahashi S."/>
            <person name="Yoshida T."/>
            <person name="Shimamura S."/>
            <person name="Takaki Y."/>
            <person name="Nagai Y."/>
            <person name="Toyoda A."/>
            <person name="Suzuki Y."/>
            <person name="Arimoto A."/>
            <person name="Ishii H."/>
            <person name="Satoh N."/>
            <person name="Nishiyama T."/>
            <person name="Hasebe M."/>
            <person name="Maruyama T."/>
            <person name="Minagawa J."/>
            <person name="Obokata J."/>
            <person name="Shigenobu S."/>
        </authorList>
    </citation>
    <scope>NUCLEOTIDE SEQUENCE [LARGE SCALE GENOMIC DNA]</scope>
</reference>
<evidence type="ECO:0000313" key="2">
    <source>
        <dbReference type="EMBL" id="GFO36994.1"/>
    </source>
</evidence>
<feature type="region of interest" description="Disordered" evidence="1">
    <location>
        <begin position="1"/>
        <end position="39"/>
    </location>
</feature>
<name>A0AAV4CYS5_9GAST</name>
<dbReference type="Proteomes" id="UP000735302">
    <property type="component" value="Unassembled WGS sequence"/>
</dbReference>
<comment type="caution">
    <text evidence="2">The sequence shown here is derived from an EMBL/GenBank/DDBJ whole genome shotgun (WGS) entry which is preliminary data.</text>
</comment>
<dbReference type="EMBL" id="BLXT01007159">
    <property type="protein sequence ID" value="GFO36994.1"/>
    <property type="molecule type" value="Genomic_DNA"/>
</dbReference>
<accession>A0AAV4CYS5</accession>
<evidence type="ECO:0000313" key="3">
    <source>
        <dbReference type="Proteomes" id="UP000735302"/>
    </source>
</evidence>
<sequence length="88" mass="9789">MEGGIGRPGRPGFGQDLGLKGNWKYRDRGARGGEPNHQFPQVNVVCSPRLVRTVTTYIRACLFLTELVRDTRSRHDPGAARIEGKGKR</sequence>
<proteinExistence type="predicted"/>
<feature type="compositionally biased region" description="Gly residues" evidence="1">
    <location>
        <begin position="1"/>
        <end position="12"/>
    </location>
</feature>
<evidence type="ECO:0000256" key="1">
    <source>
        <dbReference type="SAM" id="MobiDB-lite"/>
    </source>
</evidence>
<dbReference type="AlphaFoldDB" id="A0AAV4CYS5"/>
<keyword evidence="3" id="KW-1185">Reference proteome</keyword>